<evidence type="ECO:0000256" key="2">
    <source>
        <dbReference type="ARBA" id="ARBA00013014"/>
    </source>
</evidence>
<dbReference type="GO" id="GO:0008677">
    <property type="term" value="F:2-dehydropantoate 2-reductase activity"/>
    <property type="evidence" value="ECO:0007669"/>
    <property type="project" value="UniProtKB-EC"/>
</dbReference>
<dbReference type="SUPFAM" id="SSF51735">
    <property type="entry name" value="NAD(P)-binding Rossmann-fold domains"/>
    <property type="match status" value="1"/>
</dbReference>
<dbReference type="Pfam" id="PF08546">
    <property type="entry name" value="ApbA_C"/>
    <property type="match status" value="1"/>
</dbReference>
<evidence type="ECO:0000256" key="5">
    <source>
        <dbReference type="ARBA" id="ARBA00032024"/>
    </source>
</evidence>
<dbReference type="Proteomes" id="UP000483035">
    <property type="component" value="Unassembled WGS sequence"/>
</dbReference>
<name>A0A6L9UI99_9HYPH</name>
<dbReference type="InterPro" id="IPR051402">
    <property type="entry name" value="KPR-Related"/>
</dbReference>
<dbReference type="RefSeq" id="WP_163993057.1">
    <property type="nucleotide sequence ID" value="NZ_WUEY01000025.1"/>
</dbReference>
<proteinExistence type="predicted"/>
<evidence type="ECO:0000256" key="1">
    <source>
        <dbReference type="ARBA" id="ARBA00004994"/>
    </source>
</evidence>
<dbReference type="Gene3D" id="1.10.1040.10">
    <property type="entry name" value="N-(1-d-carboxylethyl)-l-norvaline Dehydrogenase, domain 2"/>
    <property type="match status" value="1"/>
</dbReference>
<accession>A0A6L9UI99</accession>
<feature type="domain" description="Ketopantoate reductase C-terminal" evidence="8">
    <location>
        <begin position="207"/>
        <end position="326"/>
    </location>
</feature>
<sequence length="338" mass="36524">MSVFDRNGLRDLQICVAGPGAIGLTLAARLSVGGFQVAVIARNESLHAIRESGIRLIDREGDHTFRVDVGSASAFPKQDILFLCPKSQDMPALANAVRSVVGADTIIVPVINGIPWWYFEGEAGAWAGRHVRSVDPDGSLKSIFRSSQIIGTTTVITAERVQPGFAKTFNPLQMTIGEINNEISPRLERLAAVLQMSGIDVQITWRIRDAVWTKVVRNLISNPVSAVTGATLRENFGDGYLAEVSRQMLYEVLPVIAAYGARLETDPNTILAAGRKMGDVKTSMLQDLERGAPLELAAICDAVLELAALHGISMPVTQAITGLARFRSRCNFAMQAAQ</sequence>
<dbReference type="InterPro" id="IPR008927">
    <property type="entry name" value="6-PGluconate_DH-like_C_sf"/>
</dbReference>
<dbReference type="PANTHER" id="PTHR21708">
    <property type="entry name" value="PROBABLE 2-DEHYDROPANTOATE 2-REDUCTASE"/>
    <property type="match status" value="1"/>
</dbReference>
<evidence type="ECO:0000256" key="6">
    <source>
        <dbReference type="ARBA" id="ARBA00048793"/>
    </source>
</evidence>
<protein>
    <recommendedName>
        <fullName evidence="3">2-dehydropantoate 2-reductase</fullName>
        <ecNumber evidence="2">1.1.1.169</ecNumber>
    </recommendedName>
    <alternativeName>
        <fullName evidence="5">Ketopantoate reductase</fullName>
    </alternativeName>
</protein>
<dbReference type="GO" id="GO:0015940">
    <property type="term" value="P:pantothenate biosynthetic process"/>
    <property type="evidence" value="ECO:0007669"/>
    <property type="project" value="UniProtKB-UniPathway"/>
</dbReference>
<dbReference type="Gene3D" id="3.40.50.720">
    <property type="entry name" value="NAD(P)-binding Rossmann-like Domain"/>
    <property type="match status" value="1"/>
</dbReference>
<evidence type="ECO:0000256" key="4">
    <source>
        <dbReference type="ARBA" id="ARBA00022655"/>
    </source>
</evidence>
<dbReference type="SUPFAM" id="SSF48179">
    <property type="entry name" value="6-phosphogluconate dehydrogenase C-terminal domain-like"/>
    <property type="match status" value="1"/>
</dbReference>
<organism evidence="9 10">
    <name type="scientific">Rhizobium lusitanum</name>
    <dbReference type="NCBI Taxonomy" id="293958"/>
    <lineage>
        <taxon>Bacteria</taxon>
        <taxon>Pseudomonadati</taxon>
        <taxon>Pseudomonadota</taxon>
        <taxon>Alphaproteobacteria</taxon>
        <taxon>Hyphomicrobiales</taxon>
        <taxon>Rhizobiaceae</taxon>
        <taxon>Rhizobium/Agrobacterium group</taxon>
        <taxon>Rhizobium</taxon>
    </lineage>
</organism>
<dbReference type="Pfam" id="PF02558">
    <property type="entry name" value="ApbA"/>
    <property type="match status" value="1"/>
</dbReference>
<keyword evidence="9" id="KW-0560">Oxidoreductase</keyword>
<dbReference type="NCBIfam" id="NF005089">
    <property type="entry name" value="PRK06522.1-4"/>
    <property type="match status" value="1"/>
</dbReference>
<dbReference type="AlphaFoldDB" id="A0A6L9UI99"/>
<reference evidence="9 10" key="1">
    <citation type="submission" date="2019-12" db="EMBL/GenBank/DDBJ databases">
        <title>Rhizobium genotypes associated with high levels of biological nitrogen fixation by grain legumes in a temperate-maritime cropping system.</title>
        <authorList>
            <person name="Maluk M."/>
            <person name="Francesc Ferrando Molina F."/>
            <person name="Lopez Del Egido L."/>
            <person name="Lafos M."/>
            <person name="Langarica-Fuentes A."/>
            <person name="Gebre Yohannes G."/>
            <person name="Young M.W."/>
            <person name="Martin P."/>
            <person name="Gantlett R."/>
            <person name="Kenicer G."/>
            <person name="Hawes C."/>
            <person name="Begg G.S."/>
            <person name="Quilliam R.S."/>
            <person name="Squire G.R."/>
            <person name="Poole P.S."/>
            <person name="Young P.W."/>
            <person name="Iannetta P.M."/>
            <person name="James E.K."/>
        </authorList>
    </citation>
    <scope>NUCLEOTIDE SEQUENCE [LARGE SCALE GENOMIC DNA]</scope>
    <source>
        <strain evidence="9 10">JHI1118</strain>
    </source>
</reference>
<evidence type="ECO:0000313" key="10">
    <source>
        <dbReference type="Proteomes" id="UP000483035"/>
    </source>
</evidence>
<comment type="pathway">
    <text evidence="1">Cofactor biosynthesis; (R)-pantothenate biosynthesis; (R)-pantoate from 3-methyl-2-oxobutanoate: step 2/2.</text>
</comment>
<evidence type="ECO:0000256" key="3">
    <source>
        <dbReference type="ARBA" id="ARBA00019465"/>
    </source>
</evidence>
<dbReference type="EC" id="1.1.1.169" evidence="2"/>
<evidence type="ECO:0000313" key="9">
    <source>
        <dbReference type="EMBL" id="NEI74112.1"/>
    </source>
</evidence>
<dbReference type="PANTHER" id="PTHR21708:SF45">
    <property type="entry name" value="2-DEHYDROPANTOATE 2-REDUCTASE"/>
    <property type="match status" value="1"/>
</dbReference>
<comment type="catalytic activity">
    <reaction evidence="6">
        <text>(R)-pantoate + NADP(+) = 2-dehydropantoate + NADPH + H(+)</text>
        <dbReference type="Rhea" id="RHEA:16233"/>
        <dbReference type="ChEBI" id="CHEBI:11561"/>
        <dbReference type="ChEBI" id="CHEBI:15378"/>
        <dbReference type="ChEBI" id="CHEBI:15980"/>
        <dbReference type="ChEBI" id="CHEBI:57783"/>
        <dbReference type="ChEBI" id="CHEBI:58349"/>
        <dbReference type="EC" id="1.1.1.169"/>
    </reaction>
</comment>
<dbReference type="InterPro" id="IPR013752">
    <property type="entry name" value="KPA_reductase"/>
</dbReference>
<comment type="caution">
    <text evidence="9">The sequence shown here is derived from an EMBL/GenBank/DDBJ whole genome shotgun (WGS) entry which is preliminary data.</text>
</comment>
<keyword evidence="4" id="KW-0566">Pantothenate biosynthesis</keyword>
<dbReference type="EMBL" id="WUEY01000025">
    <property type="protein sequence ID" value="NEI74112.1"/>
    <property type="molecule type" value="Genomic_DNA"/>
</dbReference>
<dbReference type="InterPro" id="IPR013332">
    <property type="entry name" value="KPR_N"/>
</dbReference>
<evidence type="ECO:0000259" key="7">
    <source>
        <dbReference type="Pfam" id="PF02558"/>
    </source>
</evidence>
<dbReference type="InterPro" id="IPR036291">
    <property type="entry name" value="NAD(P)-bd_dom_sf"/>
</dbReference>
<dbReference type="InterPro" id="IPR013328">
    <property type="entry name" value="6PGD_dom2"/>
</dbReference>
<dbReference type="GO" id="GO:0005737">
    <property type="term" value="C:cytoplasm"/>
    <property type="evidence" value="ECO:0007669"/>
    <property type="project" value="TreeGrafter"/>
</dbReference>
<feature type="domain" description="Ketopantoate reductase N-terminal" evidence="7">
    <location>
        <begin position="14"/>
        <end position="180"/>
    </location>
</feature>
<evidence type="ECO:0000259" key="8">
    <source>
        <dbReference type="Pfam" id="PF08546"/>
    </source>
</evidence>
<gene>
    <name evidence="9" type="ORF">GR212_31635</name>
</gene>
<dbReference type="UniPathway" id="UPA00028">
    <property type="reaction ID" value="UER00004"/>
</dbReference>